<accession>A0A179UTF9</accession>
<dbReference type="GeneID" id="42529102"/>
<dbReference type="RefSeq" id="XP_031579377.1">
    <property type="nucleotide sequence ID" value="XM_031725106.1"/>
</dbReference>
<evidence type="ECO:0000313" key="1">
    <source>
        <dbReference type="EMBL" id="OAT10519.1"/>
    </source>
</evidence>
<evidence type="ECO:0000313" key="2">
    <source>
        <dbReference type="Proteomes" id="UP000002038"/>
    </source>
</evidence>
<protein>
    <submittedName>
        <fullName evidence="1">Uncharacterized protein</fullName>
    </submittedName>
</protein>
<dbReference type="VEuPathDB" id="FungiDB:BDBG_17370"/>
<dbReference type="EMBL" id="GG657460">
    <property type="protein sequence ID" value="OAT10519.1"/>
    <property type="molecule type" value="Genomic_DNA"/>
</dbReference>
<name>A0A179UTF9_BLAGS</name>
<dbReference type="AlphaFoldDB" id="A0A179UTF9"/>
<reference evidence="2" key="1">
    <citation type="journal article" date="2015" name="PLoS Genet.">
        <title>The dynamic genome and transcriptome of the human fungal pathogen Blastomyces and close relative Emmonsia.</title>
        <authorList>
            <person name="Munoz J.F."/>
            <person name="Gauthier G.M."/>
            <person name="Desjardins C.A."/>
            <person name="Gallo J.E."/>
            <person name="Holder J."/>
            <person name="Sullivan T.D."/>
            <person name="Marty A.J."/>
            <person name="Carmen J.C."/>
            <person name="Chen Z."/>
            <person name="Ding L."/>
            <person name="Gujja S."/>
            <person name="Magrini V."/>
            <person name="Misas E."/>
            <person name="Mitreva M."/>
            <person name="Priest M."/>
            <person name="Saif S."/>
            <person name="Whiston E.A."/>
            <person name="Young S."/>
            <person name="Zeng Q."/>
            <person name="Goldman W.E."/>
            <person name="Mardis E.R."/>
            <person name="Taylor J.W."/>
            <person name="McEwen J.G."/>
            <person name="Clay O.K."/>
            <person name="Klein B.S."/>
            <person name="Cuomo C.A."/>
        </authorList>
    </citation>
    <scope>NUCLEOTIDE SEQUENCE [LARGE SCALE GENOMIC DNA]</scope>
    <source>
        <strain evidence="2">SLH14081</strain>
    </source>
</reference>
<gene>
    <name evidence="1" type="ORF">BDBG_17370</name>
</gene>
<sequence>MMDDVTIPIHSRYGPSPRVLKQTSRRCITITRPFSSKFSSSFHWPFSRPKFRLASFVGLHTKKKVLFVEDQIFGEILIQYCGCGTGHRGTLDILEIIWKMESACWLEMKRNNHTTS</sequence>
<keyword evidence="2" id="KW-1185">Reference proteome</keyword>
<proteinExistence type="predicted"/>
<organism evidence="1 2">
    <name type="scientific">Blastomyces gilchristii (strain SLH14081)</name>
    <name type="common">Blastomyces dermatitidis</name>
    <dbReference type="NCBI Taxonomy" id="559298"/>
    <lineage>
        <taxon>Eukaryota</taxon>
        <taxon>Fungi</taxon>
        <taxon>Dikarya</taxon>
        <taxon>Ascomycota</taxon>
        <taxon>Pezizomycotina</taxon>
        <taxon>Eurotiomycetes</taxon>
        <taxon>Eurotiomycetidae</taxon>
        <taxon>Onygenales</taxon>
        <taxon>Ajellomycetaceae</taxon>
        <taxon>Blastomyces</taxon>
    </lineage>
</organism>
<dbReference type="KEGG" id="bgh:BDBG_17370"/>
<dbReference type="Proteomes" id="UP000002038">
    <property type="component" value="Unassembled WGS sequence"/>
</dbReference>